<protein>
    <submittedName>
        <fullName evidence="5">Uncharacterized protein</fullName>
    </submittedName>
</protein>
<dbReference type="GO" id="GO:0061608">
    <property type="term" value="F:nuclear import signal receptor activity"/>
    <property type="evidence" value="ECO:0007669"/>
    <property type="project" value="TreeGrafter"/>
</dbReference>
<dbReference type="GO" id="GO:0005634">
    <property type="term" value="C:nucleus"/>
    <property type="evidence" value="ECO:0007669"/>
    <property type="project" value="TreeGrafter"/>
</dbReference>
<evidence type="ECO:0000313" key="5">
    <source>
        <dbReference type="EMBL" id="TKA33574.1"/>
    </source>
</evidence>
<dbReference type="Pfam" id="PF21057">
    <property type="entry name" value="Hikeshi-like_C"/>
    <property type="match status" value="1"/>
</dbReference>
<dbReference type="AlphaFoldDB" id="A0A4U0UDV1"/>
<reference evidence="5 6" key="1">
    <citation type="submission" date="2017-03" db="EMBL/GenBank/DDBJ databases">
        <title>Genomes of endolithic fungi from Antarctica.</title>
        <authorList>
            <person name="Coleine C."/>
            <person name="Masonjones S."/>
            <person name="Stajich J.E."/>
        </authorList>
    </citation>
    <scope>NUCLEOTIDE SEQUENCE [LARGE SCALE GENOMIC DNA]</scope>
    <source>
        <strain evidence="5 6">CCFEE 6315</strain>
    </source>
</reference>
<organism evidence="5 6">
    <name type="scientific">Salinomyces thailandicus</name>
    <dbReference type="NCBI Taxonomy" id="706561"/>
    <lineage>
        <taxon>Eukaryota</taxon>
        <taxon>Fungi</taxon>
        <taxon>Dikarya</taxon>
        <taxon>Ascomycota</taxon>
        <taxon>Pezizomycotina</taxon>
        <taxon>Dothideomycetes</taxon>
        <taxon>Dothideomycetidae</taxon>
        <taxon>Mycosphaerellales</taxon>
        <taxon>Teratosphaeriaceae</taxon>
        <taxon>Salinomyces</taxon>
    </lineage>
</organism>
<dbReference type="PANTHER" id="PTHR12925:SF0">
    <property type="entry name" value="PROTEIN HIKESHI"/>
    <property type="match status" value="1"/>
</dbReference>
<feature type="domain" description="Hikeshi-like C-terminal" evidence="4">
    <location>
        <begin position="164"/>
        <end position="213"/>
    </location>
</feature>
<proteinExistence type="inferred from homology"/>
<comment type="similarity">
    <text evidence="1">Belongs to the OPI10 family.</text>
</comment>
<feature type="region of interest" description="Disordered" evidence="2">
    <location>
        <begin position="90"/>
        <end position="116"/>
    </location>
</feature>
<evidence type="ECO:0000256" key="1">
    <source>
        <dbReference type="ARBA" id="ARBA00006623"/>
    </source>
</evidence>
<sequence length="215" mass="22682">MFGVIVSGRPVDATPQAITETQYAFRIPPAPSFSHIVVFILPGTRLPPGTAATVYVQVPPSQEFKLLGGIGPGKESAIFKISGLKSGASQTNGAAAGDADMMSDDPSMSASGPEATGDIAVGISIEPAAQVEQQLAALKPNNGLPMQQPGALVRLDSATSGRTTTRVLAQRIIGNAFNFLASFGSETVPLKAFQDWWTKFEHKVQLDPSFLEREQ</sequence>
<evidence type="ECO:0000256" key="2">
    <source>
        <dbReference type="SAM" id="MobiDB-lite"/>
    </source>
</evidence>
<keyword evidence="6" id="KW-1185">Reference proteome</keyword>
<dbReference type="EMBL" id="NAJL01000002">
    <property type="protein sequence ID" value="TKA33574.1"/>
    <property type="molecule type" value="Genomic_DNA"/>
</dbReference>
<evidence type="ECO:0000259" key="4">
    <source>
        <dbReference type="Pfam" id="PF21057"/>
    </source>
</evidence>
<dbReference type="Proteomes" id="UP000308549">
    <property type="component" value="Unassembled WGS sequence"/>
</dbReference>
<dbReference type="OrthoDB" id="10248398at2759"/>
<dbReference type="GO" id="GO:0006606">
    <property type="term" value="P:protein import into nucleus"/>
    <property type="evidence" value="ECO:0007669"/>
    <property type="project" value="TreeGrafter"/>
</dbReference>
<feature type="compositionally biased region" description="Low complexity" evidence="2">
    <location>
        <begin position="93"/>
        <end position="113"/>
    </location>
</feature>
<dbReference type="InterPro" id="IPR048364">
    <property type="entry name" value="Hikeshi-like_C"/>
</dbReference>
<name>A0A4U0UDV1_9PEZI</name>
<gene>
    <name evidence="5" type="ORF">B0A50_00410</name>
</gene>
<dbReference type="PANTHER" id="PTHR12925">
    <property type="entry name" value="HIKESHI FAMILY MEMBER"/>
    <property type="match status" value="1"/>
</dbReference>
<accession>A0A4U0UDV1</accession>
<evidence type="ECO:0000313" key="6">
    <source>
        <dbReference type="Proteomes" id="UP000308549"/>
    </source>
</evidence>
<dbReference type="GO" id="GO:0005829">
    <property type="term" value="C:cytosol"/>
    <property type="evidence" value="ECO:0007669"/>
    <property type="project" value="TreeGrafter"/>
</dbReference>
<evidence type="ECO:0000259" key="3">
    <source>
        <dbReference type="Pfam" id="PF05603"/>
    </source>
</evidence>
<comment type="caution">
    <text evidence="5">The sequence shown here is derived from an EMBL/GenBank/DDBJ whole genome shotgun (WGS) entry which is preliminary data.</text>
</comment>
<dbReference type="InterPro" id="IPR031318">
    <property type="entry name" value="OPI10"/>
</dbReference>
<feature type="domain" description="Hikeshi-like N-terminal" evidence="3">
    <location>
        <begin position="5"/>
        <end position="140"/>
    </location>
</feature>
<dbReference type="InterPro" id="IPR008493">
    <property type="entry name" value="Hikeshi-like_N"/>
</dbReference>
<dbReference type="Pfam" id="PF05603">
    <property type="entry name" value="Hikeshi-like_N"/>
    <property type="match status" value="1"/>
</dbReference>